<organism evidence="2 3">
    <name type="scientific">Mangrovactinospora gilvigrisea</name>
    <dbReference type="NCBI Taxonomy" id="1428644"/>
    <lineage>
        <taxon>Bacteria</taxon>
        <taxon>Bacillati</taxon>
        <taxon>Actinomycetota</taxon>
        <taxon>Actinomycetes</taxon>
        <taxon>Kitasatosporales</taxon>
        <taxon>Streptomycetaceae</taxon>
        <taxon>Mangrovactinospora</taxon>
    </lineage>
</organism>
<dbReference type="InterPro" id="IPR046151">
    <property type="entry name" value="DUF6153"/>
</dbReference>
<proteinExistence type="predicted"/>
<keyword evidence="3" id="KW-1185">Reference proteome</keyword>
<accession>A0A1J7BAV8</accession>
<evidence type="ECO:0000313" key="2">
    <source>
        <dbReference type="EMBL" id="OIV35750.1"/>
    </source>
</evidence>
<evidence type="ECO:0000256" key="1">
    <source>
        <dbReference type="SAM" id="MobiDB-lite"/>
    </source>
</evidence>
<feature type="region of interest" description="Disordered" evidence="1">
    <location>
        <begin position="105"/>
        <end position="129"/>
    </location>
</feature>
<dbReference type="Pfam" id="PF19650">
    <property type="entry name" value="DUF6153"/>
    <property type="match status" value="1"/>
</dbReference>
<reference evidence="2 3" key="1">
    <citation type="submission" date="2016-10" db="EMBL/GenBank/DDBJ databases">
        <title>Genome sequence of Streptomyces gilvigriseus MUSC 26.</title>
        <authorList>
            <person name="Lee L.-H."/>
            <person name="Ser H.-L."/>
        </authorList>
    </citation>
    <scope>NUCLEOTIDE SEQUENCE [LARGE SCALE GENOMIC DNA]</scope>
    <source>
        <strain evidence="2 3">MUSC 26</strain>
    </source>
</reference>
<evidence type="ECO:0000313" key="3">
    <source>
        <dbReference type="Proteomes" id="UP000243342"/>
    </source>
</evidence>
<dbReference type="STRING" id="1428644.BIV57_19950"/>
<dbReference type="Proteomes" id="UP000243342">
    <property type="component" value="Unassembled WGS sequence"/>
</dbReference>
<sequence>MLPGQREGRPAVGRLGDDLEVGLVLEDAAHAAERHGLVVGEEDSDHAIEGYGVGTGHAARVPLWGRVRGVRGPGGAVRVVALVVAALALLLHHGAGDAVGVRHGGHGAAGSYSSAPRGKAADMQSRAPLNGSSVHVDGAMGGSCAAPHCASADVRGFSLAAPVAGALAGDAAALPGRVAAAADAPRAHGPPPDLSVLSVLRI</sequence>
<comment type="caution">
    <text evidence="2">The sequence shown here is derived from an EMBL/GenBank/DDBJ whole genome shotgun (WGS) entry which is preliminary data.</text>
</comment>
<protein>
    <submittedName>
        <fullName evidence="2">Uncharacterized protein</fullName>
    </submittedName>
</protein>
<gene>
    <name evidence="2" type="ORF">BIV57_19950</name>
</gene>
<name>A0A1J7BAV8_9ACTN</name>
<dbReference type="EMBL" id="MLCF01000132">
    <property type="protein sequence ID" value="OIV35750.1"/>
    <property type="molecule type" value="Genomic_DNA"/>
</dbReference>
<dbReference type="AlphaFoldDB" id="A0A1J7BAV8"/>